<gene>
    <name evidence="1" type="primary">anmK</name>
    <name evidence="2" type="ORF">H8K52_05525</name>
</gene>
<keyword evidence="3" id="KW-1185">Reference proteome</keyword>
<feature type="binding site" evidence="1">
    <location>
        <begin position="18"/>
        <end position="25"/>
    </location>
    <ligand>
        <name>ATP</name>
        <dbReference type="ChEBI" id="CHEBI:30616"/>
    </ligand>
</feature>
<dbReference type="NCBIfam" id="NF007139">
    <property type="entry name" value="PRK09585.1-3"/>
    <property type="match status" value="1"/>
</dbReference>
<evidence type="ECO:0000313" key="2">
    <source>
        <dbReference type="EMBL" id="MBC3806806.1"/>
    </source>
</evidence>
<dbReference type="SUPFAM" id="SSF53067">
    <property type="entry name" value="Actin-like ATPase domain"/>
    <property type="match status" value="1"/>
</dbReference>
<dbReference type="Pfam" id="PF03702">
    <property type="entry name" value="AnmK"/>
    <property type="match status" value="1"/>
</dbReference>
<dbReference type="RefSeq" id="WP_186921894.1">
    <property type="nucleotide sequence ID" value="NZ_JACOFW010000004.1"/>
</dbReference>
<proteinExistence type="inferred from homology"/>
<dbReference type="EC" id="2.7.1.170" evidence="1"/>
<dbReference type="Proteomes" id="UP000648257">
    <property type="component" value="Unassembled WGS sequence"/>
</dbReference>
<keyword evidence="1" id="KW-0067">ATP-binding</keyword>
<dbReference type="HAMAP" id="MF_01270">
    <property type="entry name" value="AnhMurNAc_kinase"/>
    <property type="match status" value="1"/>
</dbReference>
<name>A0ABR6X376_9BURK</name>
<protein>
    <recommendedName>
        <fullName evidence="1">Anhydro-N-acetylmuramic acid kinase</fullName>
        <ecNumber evidence="1">2.7.1.170</ecNumber>
    </recommendedName>
    <alternativeName>
        <fullName evidence="1">AnhMurNAc kinase</fullName>
    </alternativeName>
</protein>
<keyword evidence="1 2" id="KW-0418">Kinase</keyword>
<sequence length="377" mass="40219">MQTAIQVDSNYYIGLMSGTSLDGVDGVLVALPEQDHAHDRDALQLLASAHIPFSIALKQQAMALQQAGENEIEREALLANQLAAIYAQCVAELRAQHPDLKVQAIGVHGQTIRHRPELGFTRQTNNPALLAELSGLDVIADFRSRDIAAGGQGAPLVPAFHRAMFAKQGECRVVLNIGGISNISVLHADGSTIGFDTGPGNLLMDAWILQHLGQAYDADGAWAALGKVDPALLARLSEDSFFAQVPPKSTGRDLFHLPWLQQHLQSFSDLSAADVQATLCAFTAKTITDAIAQFAPDCVAVYVCGGGACNASLMRALAQALPHIHWDKTDSLGIATQHVEAIAFAWLAQRFVQRKAGNISEVTAARGARILGALYPA</sequence>
<accession>A0ABR6X376</accession>
<organism evidence="2 3">
    <name type="scientific">Undibacterium seohonense</name>
    <dbReference type="NCBI Taxonomy" id="1344950"/>
    <lineage>
        <taxon>Bacteria</taxon>
        <taxon>Pseudomonadati</taxon>
        <taxon>Pseudomonadota</taxon>
        <taxon>Betaproteobacteria</taxon>
        <taxon>Burkholderiales</taxon>
        <taxon>Oxalobacteraceae</taxon>
        <taxon>Undibacterium</taxon>
    </lineage>
</organism>
<dbReference type="GO" id="GO:0016301">
    <property type="term" value="F:kinase activity"/>
    <property type="evidence" value="ECO:0007669"/>
    <property type="project" value="UniProtKB-KW"/>
</dbReference>
<dbReference type="InterPro" id="IPR043129">
    <property type="entry name" value="ATPase_NBD"/>
</dbReference>
<comment type="caution">
    <text evidence="2">The sequence shown here is derived from an EMBL/GenBank/DDBJ whole genome shotgun (WGS) entry which is preliminary data.</text>
</comment>
<keyword evidence="1" id="KW-0547">Nucleotide-binding</keyword>
<comment type="catalytic activity">
    <reaction evidence="1">
        <text>1,6-anhydro-N-acetyl-beta-muramate + ATP + H2O = N-acetyl-D-muramate 6-phosphate + ADP + H(+)</text>
        <dbReference type="Rhea" id="RHEA:24952"/>
        <dbReference type="ChEBI" id="CHEBI:15377"/>
        <dbReference type="ChEBI" id="CHEBI:15378"/>
        <dbReference type="ChEBI" id="CHEBI:30616"/>
        <dbReference type="ChEBI" id="CHEBI:58690"/>
        <dbReference type="ChEBI" id="CHEBI:58722"/>
        <dbReference type="ChEBI" id="CHEBI:456216"/>
        <dbReference type="EC" id="2.7.1.170"/>
    </reaction>
</comment>
<keyword evidence="1 2" id="KW-0808">Transferase</keyword>
<comment type="pathway">
    <text evidence="1">Cell wall biogenesis; peptidoglycan recycling.</text>
</comment>
<keyword evidence="1" id="KW-0119">Carbohydrate metabolism</keyword>
<comment type="function">
    <text evidence="1">Catalyzes the specific phosphorylation of 1,6-anhydro-N-acetylmuramic acid (anhMurNAc) with the simultaneous cleavage of the 1,6-anhydro ring, generating MurNAc-6-P. Is required for the utilization of anhMurNAc either imported from the medium or derived from its own cell wall murein, and thus plays a role in cell wall recycling.</text>
</comment>
<dbReference type="Gene3D" id="3.30.420.40">
    <property type="match status" value="2"/>
</dbReference>
<dbReference type="EMBL" id="JACOFW010000004">
    <property type="protein sequence ID" value="MBC3806806.1"/>
    <property type="molecule type" value="Genomic_DNA"/>
</dbReference>
<dbReference type="PANTHER" id="PTHR30605">
    <property type="entry name" value="ANHYDRO-N-ACETYLMURAMIC ACID KINASE"/>
    <property type="match status" value="1"/>
</dbReference>
<comment type="similarity">
    <text evidence="1">Belongs to the anhydro-N-acetylmuramic acid kinase family.</text>
</comment>
<dbReference type="PANTHER" id="PTHR30605:SF0">
    <property type="entry name" value="ANHYDRO-N-ACETYLMURAMIC ACID KINASE"/>
    <property type="match status" value="1"/>
</dbReference>
<evidence type="ECO:0000313" key="3">
    <source>
        <dbReference type="Proteomes" id="UP000648257"/>
    </source>
</evidence>
<evidence type="ECO:0000256" key="1">
    <source>
        <dbReference type="HAMAP-Rule" id="MF_01270"/>
    </source>
</evidence>
<comment type="pathway">
    <text evidence="1">Amino-sugar metabolism; 1,6-anhydro-N-acetylmuramate degradation.</text>
</comment>
<dbReference type="CDD" id="cd24050">
    <property type="entry name" value="ASKHA_NBD_ANMK"/>
    <property type="match status" value="1"/>
</dbReference>
<reference evidence="2 3" key="1">
    <citation type="submission" date="2020-08" db="EMBL/GenBank/DDBJ databases">
        <title>Novel species isolated from subtropical streams in China.</title>
        <authorList>
            <person name="Lu H."/>
        </authorList>
    </citation>
    <scope>NUCLEOTIDE SEQUENCE [LARGE SCALE GENOMIC DNA]</scope>
    <source>
        <strain evidence="2 3">KACC 16656</strain>
    </source>
</reference>
<dbReference type="InterPro" id="IPR005338">
    <property type="entry name" value="Anhydro_N_Ac-Mur_kinase"/>
</dbReference>